<dbReference type="Pfam" id="PF25106">
    <property type="entry name" value="VWA_4"/>
    <property type="match status" value="2"/>
</dbReference>
<evidence type="ECO:0000256" key="4">
    <source>
        <dbReference type="ARBA" id="ARBA00023157"/>
    </source>
</evidence>
<dbReference type="PANTHER" id="PTHR47324">
    <property type="entry name" value="PROTEIN IRG-7-RELATED"/>
    <property type="match status" value="1"/>
</dbReference>
<dbReference type="SUPFAM" id="SSF53300">
    <property type="entry name" value="vWA-like"/>
    <property type="match status" value="1"/>
</dbReference>
<accession>A0AA36D3G7</accession>
<dbReference type="InterPro" id="IPR016187">
    <property type="entry name" value="CTDL_fold"/>
</dbReference>
<evidence type="ECO:0000259" key="7">
    <source>
        <dbReference type="PROSITE" id="PS50026"/>
    </source>
</evidence>
<dbReference type="SMART" id="SM00034">
    <property type="entry name" value="CLECT"/>
    <property type="match status" value="1"/>
</dbReference>
<dbReference type="InterPro" id="IPR001304">
    <property type="entry name" value="C-type_lectin-like"/>
</dbReference>
<dbReference type="InterPro" id="IPR000742">
    <property type="entry name" value="EGF"/>
</dbReference>
<dbReference type="Pfam" id="PF00092">
    <property type="entry name" value="VWA"/>
    <property type="match status" value="1"/>
</dbReference>
<feature type="signal peptide" evidence="6">
    <location>
        <begin position="1"/>
        <end position="17"/>
    </location>
</feature>
<keyword evidence="11" id="KW-1185">Reference proteome</keyword>
<dbReference type="Gene3D" id="3.10.100.10">
    <property type="entry name" value="Mannose-Binding Protein A, subunit A"/>
    <property type="match status" value="1"/>
</dbReference>
<feature type="disulfide bond" evidence="5">
    <location>
        <begin position="1472"/>
        <end position="1481"/>
    </location>
</feature>
<keyword evidence="3 6" id="KW-0732">Signal</keyword>
<dbReference type="SUPFAM" id="SSF56436">
    <property type="entry name" value="C-type lectin-like"/>
    <property type="match status" value="1"/>
</dbReference>
<dbReference type="Pfam" id="PF23623">
    <property type="entry name" value="GBD_IRG7_N"/>
    <property type="match status" value="1"/>
</dbReference>
<dbReference type="CDD" id="cd01450">
    <property type="entry name" value="vWFA_subfamily_ECM"/>
    <property type="match status" value="1"/>
</dbReference>
<keyword evidence="5" id="KW-0245">EGF-like domain</keyword>
<dbReference type="PROSITE" id="PS50041">
    <property type="entry name" value="C_TYPE_LECTIN_2"/>
    <property type="match status" value="1"/>
</dbReference>
<dbReference type="EMBL" id="CATQJA010002655">
    <property type="protein sequence ID" value="CAJ0579068.1"/>
    <property type="molecule type" value="Genomic_DNA"/>
</dbReference>
<dbReference type="Proteomes" id="UP001177023">
    <property type="component" value="Unassembled WGS sequence"/>
</dbReference>
<organism evidence="10 11">
    <name type="scientific">Mesorhabditis spiculigera</name>
    <dbReference type="NCBI Taxonomy" id="96644"/>
    <lineage>
        <taxon>Eukaryota</taxon>
        <taxon>Metazoa</taxon>
        <taxon>Ecdysozoa</taxon>
        <taxon>Nematoda</taxon>
        <taxon>Chromadorea</taxon>
        <taxon>Rhabditida</taxon>
        <taxon>Rhabditina</taxon>
        <taxon>Rhabditomorpha</taxon>
        <taxon>Rhabditoidea</taxon>
        <taxon>Rhabditidae</taxon>
        <taxon>Mesorhabditinae</taxon>
        <taxon>Mesorhabditis</taxon>
    </lineage>
</organism>
<evidence type="ECO:0000256" key="2">
    <source>
        <dbReference type="ARBA" id="ARBA00022525"/>
    </source>
</evidence>
<dbReference type="InterPro" id="IPR036465">
    <property type="entry name" value="vWFA_dom_sf"/>
</dbReference>
<feature type="disulfide bond" evidence="5">
    <location>
        <begin position="366"/>
        <end position="375"/>
    </location>
</feature>
<dbReference type="InterPro" id="IPR057085">
    <property type="entry name" value="Ig_Irg-7"/>
</dbReference>
<dbReference type="PROSITE" id="PS01186">
    <property type="entry name" value="EGF_2"/>
    <property type="match status" value="1"/>
</dbReference>
<feature type="domain" description="C-type lectin" evidence="8">
    <location>
        <begin position="1147"/>
        <end position="1264"/>
    </location>
</feature>
<comment type="caution">
    <text evidence="5">Lacks conserved residue(s) required for the propagation of feature annotation.</text>
</comment>
<evidence type="ECO:0000259" key="8">
    <source>
        <dbReference type="PROSITE" id="PS50041"/>
    </source>
</evidence>
<dbReference type="PANTHER" id="PTHR47324:SF2">
    <property type="entry name" value="EGF-LIKE DOMAIN-CONTAINING PROTEIN-RELATED"/>
    <property type="match status" value="1"/>
</dbReference>
<reference evidence="10" key="1">
    <citation type="submission" date="2023-06" db="EMBL/GenBank/DDBJ databases">
        <authorList>
            <person name="Delattre M."/>
        </authorList>
    </citation>
    <scope>NUCLEOTIDE SEQUENCE</scope>
    <source>
        <strain evidence="10">AF72</strain>
    </source>
</reference>
<protein>
    <submittedName>
        <fullName evidence="10">Uncharacterized protein</fullName>
    </submittedName>
</protein>
<dbReference type="InterPro" id="IPR057086">
    <property type="entry name" value="GBD_Irg-7_N"/>
</dbReference>
<evidence type="ECO:0000313" key="10">
    <source>
        <dbReference type="EMBL" id="CAJ0579068.1"/>
    </source>
</evidence>
<dbReference type="InterPro" id="IPR018378">
    <property type="entry name" value="C-type_lectin_CS"/>
</dbReference>
<evidence type="ECO:0000256" key="1">
    <source>
        <dbReference type="ARBA" id="ARBA00004613"/>
    </source>
</evidence>
<dbReference type="Gene3D" id="3.40.50.410">
    <property type="entry name" value="von Willebrand factor, type A domain"/>
    <property type="match status" value="1"/>
</dbReference>
<dbReference type="PROSITE" id="PS00022">
    <property type="entry name" value="EGF_1"/>
    <property type="match status" value="3"/>
</dbReference>
<keyword evidence="4 5" id="KW-1015">Disulfide bond</keyword>
<evidence type="ECO:0000256" key="6">
    <source>
        <dbReference type="SAM" id="SignalP"/>
    </source>
</evidence>
<dbReference type="PROSITE" id="PS00615">
    <property type="entry name" value="C_TYPE_LECTIN_1"/>
    <property type="match status" value="1"/>
</dbReference>
<comment type="caution">
    <text evidence="10">The sequence shown here is derived from an EMBL/GenBank/DDBJ whole genome shotgun (WGS) entry which is preliminary data.</text>
</comment>
<proteinExistence type="predicted"/>
<dbReference type="InterPro" id="IPR002035">
    <property type="entry name" value="VWF_A"/>
</dbReference>
<keyword evidence="2" id="KW-0964">Secreted</keyword>
<dbReference type="PROSITE" id="PS50234">
    <property type="entry name" value="VWFA"/>
    <property type="match status" value="1"/>
</dbReference>
<feature type="non-terminal residue" evidence="10">
    <location>
        <position position="1"/>
    </location>
</feature>
<sequence length="2125" mass="234786">MRPVLLLLALLGGSTLAAPNWGKVFTSFFPEPEGPHVNAINYYKDEVEPLHHRIKRAVYAALAMMPDCAPGWTGTYCENPLCTNITTVPVEQNTDKLVEFIYAPANCMGTFYVPVDSTCTYLFIQTNTDGAVPIMNLTDSSGNHVPPTAVAPSPGHNMNFYQPIAPGKYSLKIDLQGQTSNLCAIEITVASKLDITHGFVDTPQSDFPPHGTSPTEGQMQNLVVHTYHPEIRAVPTTASLALRGGTDPIIRSPLTTRYGCAYDQYIAGKFTCQAGQFYQVVVDGIDSFGNPFRRTKTGWSCVAGPITPPPTTQPPPQDCMNGGTLVYGGTPNAQCLCRELFTGASCQKPQCMNGGFLNPTESSCICPTGFIGINCQNVACAPNLEDFLTDYSTLVVVWRAVSSMNQYVNAYAQVFYNEMQFLSTTPGLEPYRSFLLVTYANGVYTRNLYGQQQWQNFYDAFTALNSTTVSGNCNDTAVGALQEVFRATTYNKSPIYHFTDAPASDYNDFLGVAEVNAYKKLPIFSLFHNTSSAQTCKVDEISEGYRIMGTLAYMTGGLVMGLSQSGYSQTTALLVRSTSYKINQVLIDDLTVCTLDGYRTFFADSATKYIHIVATGENLLIAITDPNGTVSSPQVFQDGRNYFYTIPQEKIIRGEYLMRFNSYNSQYPCSYRVFARSDYDLFLGVTNAVYTDAISAEPIYGMPNAIVAQINGIYGRVIDPFRLFAEVMIVSNDNGGYHRPLYFSNGLYRTMCGYHLYFGTTNFCEHPGQVFYATVYADDTEGYTIQRTSVGYCAGRAPTQAPPTGCINGGVPDPNNSTQCLCPPLYAGQYCQDYNCQNGGVYTHGICQCPVGLGGTFCEEQKCLVINEYPMFTPNGRSLTFVVSTLPSMNATWQQLATGVQEFVRDIQLHNPMWFERYNLIVMNNQGAQLVSQTQRVDGFVRSVQDVAANLANYQNASNPDCSVYMETGMMMAASNSYARSPVFVFSDSNGVKESSILPVQIMAAVEQVQVQLNFIATISGNTGLCNGVDGWLSDEIQNLFIFSAGWLYSTTDIRGMYHFILTEYNNGIILDTYVDDCTQPQTYYLPVDSGTQSMTVVSNGANVTATVFLPDGTNARNNALELVMVKETYMEIDQFIIPCPVGWEFFGRGCYSFILTMLPFRDASNRCHALGGWSVDIFNPEQQAYVHQETTGVQNWIGLTKVGSAWYWDTADQNQPVQLLNTSYANWKNGVTPNNAANNCAIMDGDGFWVDVPCTETHYIICQKFRFGQDVIPNDPTTNLLPGGFWKLQVQSSSGSCAVQARVQSTIQVYFGFVQDTHMDYPELYANSNATNNYFVAGTTGLNMFVDDRHPSNEGRLNYVYMGFNYSAYNAMTFEDRAQCSYRYLSQNFTCQNMGNYFDKFFARFSGIDQYGYTFERLASSYCGIYQSFCYNGGYVYQGQCVCPQYWTGSRCSIPVCQNGGVVQGNNQCACPSAFTGDFCELAFCEPPYPHPSHAETNRTLAIALETSTLMSTSIFLLKRNLTTIINQITNGTGVPEWWNSYILYPFDSTSNKAYWYPPVYSNNFADLITGLNNIGRGCPNASCDTTTCQRPYLRIISDMIANPIFQAPNSDIVVVTRSSPEDHEIQYEVIDQIQNSRSKVFFLLAGTSSPCNEGWNTPAVDAMRTIAGYTGGGIYPLSPTELVFNWLGVYFPYSYHSGWVMGGAVSENCSFSEYIIPVENAATHLLLDYFGSTNAITVIAPDNTSLSLPTNLVTSSSNYLAVLPLNLNGAVMAGSYTIRIVDPGSPFCELDVRIRSAINILPGFTQVNDQYGGATNDDAHFQPLIGAQNIILAHEDTHGEGAVLEYAQIVLPRRGLYFTSEMKRRSRECGYEYYSTKSFECYMENFYVIYYGRDSRGAAFNRFFISHCINNRPTPPPPPPFCDLTTKKTDIVFMVDGSIMSDRTFGTFKLFMQYVASAFTIGVNGTQFGAFSFSSTTPGGNPFLLNAASDLSSLNLKFNTLQADGRMGQNITSAINYVSANYVDPANGYRTDRDVRHLVVYVTSSQMYSDGNLDPISAVTALKRSGSYGFAVVSLGFTSPPDWLVSLAGQRCSYFAGNDNDFATHAGNLIQSLSCFREPICGM</sequence>
<dbReference type="Pfam" id="PF00059">
    <property type="entry name" value="Lectin_C"/>
    <property type="match status" value="1"/>
</dbReference>
<dbReference type="InterPro" id="IPR056861">
    <property type="entry name" value="HMCN1-like_VWA"/>
</dbReference>
<comment type="subcellular location">
    <subcellularLocation>
        <location evidence="1">Secreted</location>
    </subcellularLocation>
</comment>
<feature type="domain" description="EGF-like" evidence="7">
    <location>
        <begin position="342"/>
        <end position="376"/>
    </location>
</feature>
<evidence type="ECO:0000259" key="9">
    <source>
        <dbReference type="PROSITE" id="PS50234"/>
    </source>
</evidence>
<gene>
    <name evidence="10" type="ORF">MSPICULIGERA_LOCUS17301</name>
</gene>
<feature type="domain" description="EGF-like" evidence="7">
    <location>
        <begin position="1449"/>
        <end position="1482"/>
    </location>
</feature>
<feature type="domain" description="VWFA" evidence="9">
    <location>
        <begin position="1932"/>
        <end position="2115"/>
    </location>
</feature>
<dbReference type="PROSITE" id="PS50026">
    <property type="entry name" value="EGF_3"/>
    <property type="match status" value="2"/>
</dbReference>
<dbReference type="SMART" id="SM00181">
    <property type="entry name" value="EGF"/>
    <property type="match status" value="4"/>
</dbReference>
<evidence type="ECO:0000313" key="11">
    <source>
        <dbReference type="Proteomes" id="UP001177023"/>
    </source>
</evidence>
<dbReference type="Pfam" id="PF24415">
    <property type="entry name" value="Ig_Irg-7"/>
    <property type="match status" value="3"/>
</dbReference>
<name>A0AA36D3G7_9BILA</name>
<dbReference type="SMART" id="SM00327">
    <property type="entry name" value="VWA"/>
    <property type="match status" value="1"/>
</dbReference>
<evidence type="ECO:0000256" key="5">
    <source>
        <dbReference type="PROSITE-ProRule" id="PRU00076"/>
    </source>
</evidence>
<dbReference type="InterPro" id="IPR053295">
    <property type="entry name" value="Innate_immunity_reg"/>
</dbReference>
<feature type="chain" id="PRO_5041454124" evidence="6">
    <location>
        <begin position="18"/>
        <end position="2125"/>
    </location>
</feature>
<dbReference type="SMART" id="SM00604">
    <property type="entry name" value="MD"/>
    <property type="match status" value="3"/>
</dbReference>
<dbReference type="InterPro" id="IPR006582">
    <property type="entry name" value="MD_domain"/>
</dbReference>
<evidence type="ECO:0000256" key="3">
    <source>
        <dbReference type="ARBA" id="ARBA00022729"/>
    </source>
</evidence>
<dbReference type="Gene3D" id="2.10.25.10">
    <property type="entry name" value="Laminin"/>
    <property type="match status" value="2"/>
</dbReference>
<dbReference type="InterPro" id="IPR016186">
    <property type="entry name" value="C-type_lectin-like/link_sf"/>
</dbReference>